<sequence length="392" mass="44357">MPSSTDFVDADARTYALRITEVNSKEKVRNMDTMRLPSDVLESIFLRLSVSDVAKARVVCRQWKLLLCSHVFLTRYGDLNHENWVALFGESGLNEGRVLVLYNATLSTWHRVALNFLPAEFTDVIAAVDGLLCVAGQINGKNIMCVCNPITRAYKILPCLHEVPSLPVAVMVRSNHKGYQCTYYQLIVLRGDAVAVYSSTLSTWVEFNTGLPYRPRSPVVCSGVIYGLQNMGSPWKSSWRLVYAKLGEGCKEVWYPLYRSEWGEILDILRQPRLLEAKECLLLVGGLKHSVASNLCSTFVILKLDLTTLEWCEAARMPHAFYKHFDLNMDFKIFGGGSSVYFSSKVSPRLVACDFIDGKGVWHWVRDCPVNSYQKTFFCKGFPFEPRLDCNP</sequence>
<protein>
    <recommendedName>
        <fullName evidence="1">F-box domain-containing protein</fullName>
    </recommendedName>
</protein>
<reference evidence="2" key="1">
    <citation type="submission" date="2021-08" db="EMBL/GenBank/DDBJ databases">
        <title>WGS assembly of Ceratopteris richardii.</title>
        <authorList>
            <person name="Marchant D.B."/>
            <person name="Chen G."/>
            <person name="Jenkins J."/>
            <person name="Shu S."/>
            <person name="Leebens-Mack J."/>
            <person name="Grimwood J."/>
            <person name="Schmutz J."/>
            <person name="Soltis P."/>
            <person name="Soltis D."/>
            <person name="Chen Z.-H."/>
        </authorList>
    </citation>
    <scope>NUCLEOTIDE SEQUENCE</scope>
    <source>
        <strain evidence="2">Whitten #5841</strain>
        <tissue evidence="2">Leaf</tissue>
    </source>
</reference>
<dbReference type="PANTHER" id="PTHR47719">
    <property type="entry name" value="SKP1-INTERACTING PARTNER 15"/>
    <property type="match status" value="1"/>
</dbReference>
<dbReference type="AlphaFoldDB" id="A0A8T2THX5"/>
<dbReference type="InterPro" id="IPR036047">
    <property type="entry name" value="F-box-like_dom_sf"/>
</dbReference>
<evidence type="ECO:0000259" key="1">
    <source>
        <dbReference type="PROSITE" id="PS50181"/>
    </source>
</evidence>
<gene>
    <name evidence="2" type="ORF">KP509_13G091000</name>
</gene>
<evidence type="ECO:0000313" key="3">
    <source>
        <dbReference type="Proteomes" id="UP000825935"/>
    </source>
</evidence>
<dbReference type="Proteomes" id="UP000825935">
    <property type="component" value="Chromosome 13"/>
</dbReference>
<feature type="domain" description="F-box" evidence="1">
    <location>
        <begin position="30"/>
        <end position="76"/>
    </location>
</feature>
<name>A0A8T2THX5_CERRI</name>
<dbReference type="SMART" id="SM00256">
    <property type="entry name" value="FBOX"/>
    <property type="match status" value="1"/>
</dbReference>
<dbReference type="SUPFAM" id="SSF117281">
    <property type="entry name" value="Kelch motif"/>
    <property type="match status" value="1"/>
</dbReference>
<dbReference type="InterPro" id="IPR001810">
    <property type="entry name" value="F-box_dom"/>
</dbReference>
<organism evidence="2 3">
    <name type="scientific">Ceratopteris richardii</name>
    <name type="common">Triangle waterfern</name>
    <dbReference type="NCBI Taxonomy" id="49495"/>
    <lineage>
        <taxon>Eukaryota</taxon>
        <taxon>Viridiplantae</taxon>
        <taxon>Streptophyta</taxon>
        <taxon>Embryophyta</taxon>
        <taxon>Tracheophyta</taxon>
        <taxon>Polypodiopsida</taxon>
        <taxon>Polypodiidae</taxon>
        <taxon>Polypodiales</taxon>
        <taxon>Pteridineae</taxon>
        <taxon>Pteridaceae</taxon>
        <taxon>Parkerioideae</taxon>
        <taxon>Ceratopteris</taxon>
    </lineage>
</organism>
<dbReference type="Pfam" id="PF00646">
    <property type="entry name" value="F-box"/>
    <property type="match status" value="1"/>
</dbReference>
<dbReference type="OrthoDB" id="1922820at2759"/>
<dbReference type="SUPFAM" id="SSF81383">
    <property type="entry name" value="F-box domain"/>
    <property type="match status" value="1"/>
</dbReference>
<dbReference type="EMBL" id="CM035418">
    <property type="protein sequence ID" value="KAH7422110.1"/>
    <property type="molecule type" value="Genomic_DNA"/>
</dbReference>
<comment type="caution">
    <text evidence="2">The sequence shown here is derived from an EMBL/GenBank/DDBJ whole genome shotgun (WGS) entry which is preliminary data.</text>
</comment>
<accession>A0A8T2THX5</accession>
<proteinExistence type="predicted"/>
<dbReference type="PROSITE" id="PS50181">
    <property type="entry name" value="FBOX"/>
    <property type="match status" value="1"/>
</dbReference>
<dbReference type="InterPro" id="IPR015915">
    <property type="entry name" value="Kelch-typ_b-propeller"/>
</dbReference>
<dbReference type="CDD" id="cd09917">
    <property type="entry name" value="F-box_SF"/>
    <property type="match status" value="1"/>
</dbReference>
<keyword evidence="3" id="KW-1185">Reference proteome</keyword>
<dbReference type="PANTHER" id="PTHR47719:SF2">
    <property type="entry name" value="SKP1-INTERACTING PARTNER 15"/>
    <property type="match status" value="1"/>
</dbReference>
<dbReference type="OMA" id="ILERVWI"/>
<dbReference type="Gene3D" id="1.20.1280.50">
    <property type="match status" value="1"/>
</dbReference>
<evidence type="ECO:0000313" key="2">
    <source>
        <dbReference type="EMBL" id="KAH7422110.1"/>
    </source>
</evidence>